<feature type="binding site" evidence="3">
    <location>
        <position position="26"/>
    </location>
    <ligand>
        <name>Zn(2+)</name>
        <dbReference type="ChEBI" id="CHEBI:29105"/>
    </ligand>
</feature>
<evidence type="ECO:0000256" key="2">
    <source>
        <dbReference type="ARBA" id="ARBA00022833"/>
    </source>
</evidence>
<dbReference type="SUPFAM" id="SSF57716">
    <property type="entry name" value="Glucocorticoid receptor-like (DNA-binding domain)"/>
    <property type="match status" value="1"/>
</dbReference>
<evidence type="ECO:0000313" key="4">
    <source>
        <dbReference type="EMBL" id="QVK24320.1"/>
    </source>
</evidence>
<dbReference type="EMBL" id="CP074572">
    <property type="protein sequence ID" value="QVK24320.1"/>
    <property type="molecule type" value="Genomic_DNA"/>
</dbReference>
<comment type="similarity">
    <text evidence="3">Belongs to the DNA gyrase inhibitor YacG family.</text>
</comment>
<evidence type="ECO:0000256" key="3">
    <source>
        <dbReference type="HAMAP-Rule" id="MF_00649"/>
    </source>
</evidence>
<dbReference type="InterPro" id="IPR005584">
    <property type="entry name" value="DNA_gyrase_inhibitor_YacG"/>
</dbReference>
<dbReference type="PANTHER" id="PTHR36150">
    <property type="entry name" value="DNA GYRASE INHIBITOR YACG"/>
    <property type="match status" value="1"/>
</dbReference>
<keyword evidence="5" id="KW-1185">Reference proteome</keyword>
<dbReference type="Gene3D" id="3.30.50.10">
    <property type="entry name" value="Erythroid Transcription Factor GATA-1, subunit A"/>
    <property type="match status" value="1"/>
</dbReference>
<comment type="subunit">
    <text evidence="3">Interacts with GyrB.</text>
</comment>
<feature type="binding site" evidence="3">
    <location>
        <position position="10"/>
    </location>
    <ligand>
        <name>Zn(2+)</name>
        <dbReference type="ChEBI" id="CHEBI:29105"/>
    </ligand>
</feature>
<accession>A0ABX8DJ08</accession>
<comment type="cofactor">
    <cofactor evidence="3">
        <name>Zn(2+)</name>
        <dbReference type="ChEBI" id="CHEBI:29105"/>
    </cofactor>
    <text evidence="3">Binds 1 zinc ion.</text>
</comment>
<gene>
    <name evidence="3 4" type="primary">yacG</name>
    <name evidence="4" type="ORF">KHX94_07325</name>
</gene>
<evidence type="ECO:0000256" key="1">
    <source>
        <dbReference type="ARBA" id="ARBA00022723"/>
    </source>
</evidence>
<dbReference type="Proteomes" id="UP000676428">
    <property type="component" value="Chromosome"/>
</dbReference>
<name>A0ABX8DJ08_9GAMM</name>
<dbReference type="HAMAP" id="MF_00649">
    <property type="entry name" value="DNA_gyrase_inhibitor_YacG"/>
    <property type="match status" value="1"/>
</dbReference>
<organism evidence="4 5">
    <name type="scientific">Shewanella dokdonensis</name>
    <dbReference type="NCBI Taxonomy" id="712036"/>
    <lineage>
        <taxon>Bacteria</taxon>
        <taxon>Pseudomonadati</taxon>
        <taxon>Pseudomonadota</taxon>
        <taxon>Gammaproteobacteria</taxon>
        <taxon>Alteromonadales</taxon>
        <taxon>Shewanellaceae</taxon>
        <taxon>Shewanella</taxon>
    </lineage>
</organism>
<protein>
    <recommendedName>
        <fullName evidence="3">DNA gyrase inhibitor YacG</fullName>
    </recommendedName>
</protein>
<proteinExistence type="inferred from homology"/>
<dbReference type="NCBIfam" id="NF001638">
    <property type="entry name" value="PRK00418.1"/>
    <property type="match status" value="1"/>
</dbReference>
<feature type="binding site" evidence="3">
    <location>
        <position position="7"/>
    </location>
    <ligand>
        <name>Zn(2+)</name>
        <dbReference type="ChEBI" id="CHEBI:29105"/>
    </ligand>
</feature>
<evidence type="ECO:0000313" key="5">
    <source>
        <dbReference type="Proteomes" id="UP000676428"/>
    </source>
</evidence>
<sequence length="73" mass="8282">MPTVVKCPTCQKPVEWSAASAFRPFCSERCKLIDLGEWASEKYTIPVKPEVNPQLLDELGYDDGEFFKDPTDN</sequence>
<dbReference type="RefSeq" id="WP_213682926.1">
    <property type="nucleotide sequence ID" value="NZ_CP074572.1"/>
</dbReference>
<dbReference type="Pfam" id="PF03884">
    <property type="entry name" value="YacG"/>
    <property type="match status" value="1"/>
</dbReference>
<comment type="function">
    <text evidence="3">Inhibits all the catalytic activities of DNA gyrase by preventing its interaction with DNA. Acts by binding directly to the C-terminal domain of GyrB, which probably disrupts DNA binding by the gyrase.</text>
</comment>
<feature type="binding site" evidence="3">
    <location>
        <position position="30"/>
    </location>
    <ligand>
        <name>Zn(2+)</name>
        <dbReference type="ChEBI" id="CHEBI:29105"/>
    </ligand>
</feature>
<dbReference type="InterPro" id="IPR013088">
    <property type="entry name" value="Znf_NHR/GATA"/>
</dbReference>
<reference evidence="4 5" key="1">
    <citation type="journal article" date="2012" name="Int. J. Syst. Evol. Microbiol.">
        <title>Shewanella dokdonensis sp. nov., isolated from seawater.</title>
        <authorList>
            <person name="Sung H.R."/>
            <person name="Yoon J.H."/>
            <person name="Ghim S.Y."/>
        </authorList>
    </citation>
    <scope>NUCLEOTIDE SEQUENCE [LARGE SCALE GENOMIC DNA]</scope>
    <source>
        <strain evidence="4 5">DSM 23626</strain>
    </source>
</reference>
<keyword evidence="2 3" id="KW-0862">Zinc</keyword>
<dbReference type="PANTHER" id="PTHR36150:SF1">
    <property type="entry name" value="DNA GYRASE INHIBITOR YACG"/>
    <property type="match status" value="1"/>
</dbReference>
<keyword evidence="1 3" id="KW-0479">Metal-binding</keyword>